<keyword evidence="2" id="KW-1185">Reference proteome</keyword>
<dbReference type="HOGENOM" id="CLU_1106922_0_0_1"/>
<evidence type="ECO:0000313" key="1">
    <source>
        <dbReference type="EMBL" id="KEQ74977.1"/>
    </source>
</evidence>
<dbReference type="RefSeq" id="XP_013429176.1">
    <property type="nucleotide sequence ID" value="XM_013573722.1"/>
</dbReference>
<dbReference type="EMBL" id="KL584706">
    <property type="protein sequence ID" value="KEQ74977.1"/>
    <property type="molecule type" value="Genomic_DNA"/>
</dbReference>
<dbReference type="Proteomes" id="UP000027730">
    <property type="component" value="Unassembled WGS sequence"/>
</dbReference>
<organism evidence="1 2">
    <name type="scientific">Aureobasidium namibiae CBS 147.97</name>
    <dbReference type="NCBI Taxonomy" id="1043004"/>
    <lineage>
        <taxon>Eukaryota</taxon>
        <taxon>Fungi</taxon>
        <taxon>Dikarya</taxon>
        <taxon>Ascomycota</taxon>
        <taxon>Pezizomycotina</taxon>
        <taxon>Dothideomycetes</taxon>
        <taxon>Dothideomycetidae</taxon>
        <taxon>Dothideales</taxon>
        <taxon>Saccotheciaceae</taxon>
        <taxon>Aureobasidium</taxon>
    </lineage>
</organism>
<proteinExistence type="predicted"/>
<name>A0A074WYX0_9PEZI</name>
<evidence type="ECO:0000313" key="2">
    <source>
        <dbReference type="Proteomes" id="UP000027730"/>
    </source>
</evidence>
<sequence>MAQPTVAPRPDTVDLGDLADLPAEVRLMIYQELNDAARHSQVYLACRTGGANDQQTNLFLVNGHPLSYITRALVWDADGTYPFGIIRNNRLPLLVQVDMSSSNPHHSLAAICAVVNAQPGFQNKIKHIKFKGWESISFRGLVQLIIDCVTDPHITSVLQNDKYTWSECQSYPLGSMLTLFWKDVLRLGGGLPVPDPVEFVAKQLWAYLNPPAVRPTGLEEVAKWVRQRQIRERMNTGFFSSLNVTEALQKS</sequence>
<protein>
    <submittedName>
        <fullName evidence="1">Uncharacterized protein</fullName>
    </submittedName>
</protein>
<gene>
    <name evidence="1" type="ORF">M436DRAFT_62393</name>
</gene>
<dbReference type="AlphaFoldDB" id="A0A074WYX0"/>
<reference evidence="1 2" key="1">
    <citation type="journal article" date="2014" name="BMC Genomics">
        <title>Genome sequencing of four Aureobasidium pullulans varieties: biotechnological potential, stress tolerance, and description of new species.</title>
        <authorList>
            <person name="Gostin Ar C."/>
            <person name="Ohm R.A."/>
            <person name="Kogej T."/>
            <person name="Sonjak S."/>
            <person name="Turk M."/>
            <person name="Zajc J."/>
            <person name="Zalar P."/>
            <person name="Grube M."/>
            <person name="Sun H."/>
            <person name="Han J."/>
            <person name="Sharma A."/>
            <person name="Chiniquy J."/>
            <person name="Ngan C.Y."/>
            <person name="Lipzen A."/>
            <person name="Barry K."/>
            <person name="Grigoriev I.V."/>
            <person name="Gunde-Cimerman N."/>
        </authorList>
    </citation>
    <scope>NUCLEOTIDE SEQUENCE [LARGE SCALE GENOMIC DNA]</scope>
    <source>
        <strain evidence="1 2">CBS 147.97</strain>
    </source>
</reference>
<dbReference type="GeneID" id="25413365"/>
<accession>A0A074WYX0</accession>